<comment type="caution">
    <text evidence="1">The sequence shown here is derived from an EMBL/GenBank/DDBJ whole genome shotgun (WGS) entry which is preliminary data.</text>
</comment>
<dbReference type="Proteomes" id="UP000669317">
    <property type="component" value="Unassembled WGS sequence"/>
</dbReference>
<dbReference type="RefSeq" id="WP_209294915.1">
    <property type="nucleotide sequence ID" value="NZ_JAGIKT010000017.1"/>
</dbReference>
<sequence>MLRVTIELIPGGYEPMRRSIAMMCIINNSELADLSDYLVCATEGPNKLTGAKARLGECVVRGHARRQPVWALLAKACEEVMKADFVEL</sequence>
<name>A0ABS3ZTJ4_9BRAD</name>
<gene>
    <name evidence="1" type="ORF">JWS04_10330</name>
</gene>
<proteinExistence type="predicted"/>
<evidence type="ECO:0000313" key="1">
    <source>
        <dbReference type="EMBL" id="MBP0111477.1"/>
    </source>
</evidence>
<accession>A0ABS3ZTJ4</accession>
<organism evidence="1 2">
    <name type="scientific">Bradyrhizobium vignae</name>
    <dbReference type="NCBI Taxonomy" id="1549949"/>
    <lineage>
        <taxon>Bacteria</taxon>
        <taxon>Pseudomonadati</taxon>
        <taxon>Pseudomonadota</taxon>
        <taxon>Alphaproteobacteria</taxon>
        <taxon>Hyphomicrobiales</taxon>
        <taxon>Nitrobacteraceae</taxon>
        <taxon>Bradyrhizobium</taxon>
    </lineage>
</organism>
<protein>
    <submittedName>
        <fullName evidence="1">Uncharacterized protein</fullName>
    </submittedName>
</protein>
<reference evidence="1 2" key="1">
    <citation type="submission" date="2021-03" db="EMBL/GenBank/DDBJ databases">
        <title>Genome Sequence of Bradyrhizobium vignae strain ISRA400.</title>
        <authorList>
            <person name="Tisa L.S."/>
            <person name="Svistoonoff S."/>
            <person name="Hocher V."/>
            <person name="Fall S."/>
            <person name="Zaiya A."/>
            <person name="Naing D."/>
            <person name="Niang N."/>
            <person name="Diouf A."/>
            <person name="Dasylva M.C."/>
            <person name="Toure O."/>
            <person name="Gueye M."/>
            <person name="Gully D."/>
            <person name="Tisseyre P."/>
            <person name="Simpson S."/>
            <person name="Morris K."/>
            <person name="Thomas W.K."/>
        </authorList>
    </citation>
    <scope>NUCLEOTIDE SEQUENCE [LARGE SCALE GENOMIC DNA]</scope>
    <source>
        <strain evidence="1 2">ISRA400</strain>
    </source>
</reference>
<keyword evidence="2" id="KW-1185">Reference proteome</keyword>
<evidence type="ECO:0000313" key="2">
    <source>
        <dbReference type="Proteomes" id="UP000669317"/>
    </source>
</evidence>
<dbReference type="EMBL" id="JAGIKT010000017">
    <property type="protein sequence ID" value="MBP0111477.1"/>
    <property type="molecule type" value="Genomic_DNA"/>
</dbReference>